<evidence type="ECO:0000259" key="1">
    <source>
        <dbReference type="Pfam" id="PF04194"/>
    </source>
</evidence>
<feature type="domain" description="Programmed cell death protein 2 C-terminal" evidence="1">
    <location>
        <begin position="275"/>
        <end position="330"/>
    </location>
</feature>
<dbReference type="OrthoDB" id="443682at2759"/>
<dbReference type="Pfam" id="PF04194">
    <property type="entry name" value="PDCD2_C"/>
    <property type="match status" value="1"/>
</dbReference>
<dbReference type="GO" id="GO:0005737">
    <property type="term" value="C:cytoplasm"/>
    <property type="evidence" value="ECO:0007669"/>
    <property type="project" value="InterPro"/>
</dbReference>
<comment type="caution">
    <text evidence="2">The sequence shown here is derived from an EMBL/GenBank/DDBJ whole genome shotgun (WGS) entry which is preliminary data.</text>
</comment>
<name>A0A3L6TC81_PANMI</name>
<sequence>MESTTDDLRDLNLDADEDYEEAEVRLAFLREPDGTDERQRHRFPDKAGGAPAWLDPVDLPTGEARLCGFCGEPLRFALQVYAPLPPAQGEADEGAAHYHRALFVFMCPAMACPLRDQREQRAAAAGGSRRRSVRVFRCQLPEDSAFYYRPADAEEPGEVARCTGVEAAPLCGWCGTWGADRACGTCAAAAGFCSEKHLERHRLRCGRGGGGGDDDADAPSASAWPECAMYAVDEKPLASEAEDSSTSARGHGGDDDADIAAWMDAFEEADEDTACWASFQARVSPEPEQLLRYSVAAGGAPACPRCGGARRYELQLMPQLLHYLGVEASRWTGPPWPCTRASGRAAAPAKAGWIIAVLESRHWLAEWKKLSALYEKKE</sequence>
<dbReference type="EMBL" id="PQIB02000002">
    <property type="protein sequence ID" value="RLN35849.1"/>
    <property type="molecule type" value="Genomic_DNA"/>
</dbReference>
<evidence type="ECO:0000313" key="3">
    <source>
        <dbReference type="Proteomes" id="UP000275267"/>
    </source>
</evidence>
<proteinExistence type="predicted"/>
<dbReference type="PANTHER" id="PTHR12298:SF4">
    <property type="entry name" value="PROGRAMMED CELL DEATH PROTEIN 2"/>
    <property type="match status" value="1"/>
</dbReference>
<dbReference type="AlphaFoldDB" id="A0A3L6TC81"/>
<keyword evidence="3" id="KW-1185">Reference proteome</keyword>
<evidence type="ECO:0000313" key="2">
    <source>
        <dbReference type="EMBL" id="RLN35849.1"/>
    </source>
</evidence>
<dbReference type="STRING" id="4540.A0A3L6TC81"/>
<accession>A0A3L6TC81</accession>
<gene>
    <name evidence="2" type="ORF">C2845_PM03G18030</name>
</gene>
<organism evidence="2 3">
    <name type="scientific">Panicum miliaceum</name>
    <name type="common">Proso millet</name>
    <name type="synonym">Broomcorn millet</name>
    <dbReference type="NCBI Taxonomy" id="4540"/>
    <lineage>
        <taxon>Eukaryota</taxon>
        <taxon>Viridiplantae</taxon>
        <taxon>Streptophyta</taxon>
        <taxon>Embryophyta</taxon>
        <taxon>Tracheophyta</taxon>
        <taxon>Spermatophyta</taxon>
        <taxon>Magnoliopsida</taxon>
        <taxon>Liliopsida</taxon>
        <taxon>Poales</taxon>
        <taxon>Poaceae</taxon>
        <taxon>PACMAD clade</taxon>
        <taxon>Panicoideae</taxon>
        <taxon>Panicodae</taxon>
        <taxon>Paniceae</taxon>
        <taxon>Panicinae</taxon>
        <taxon>Panicum</taxon>
        <taxon>Panicum sect. Panicum</taxon>
    </lineage>
</organism>
<dbReference type="PANTHER" id="PTHR12298">
    <property type="entry name" value="PCDC2 PROGRAMMED CELL DEATH PROTEIN 2 -RELATED"/>
    <property type="match status" value="1"/>
</dbReference>
<dbReference type="Proteomes" id="UP000275267">
    <property type="component" value="Unassembled WGS sequence"/>
</dbReference>
<protein>
    <submittedName>
        <fullName evidence="2">Programmed cell death protein 2, C-terminal domain containing protein, expressed</fullName>
    </submittedName>
</protein>
<dbReference type="InterPro" id="IPR007320">
    <property type="entry name" value="PDCD2_C"/>
</dbReference>
<reference evidence="3" key="1">
    <citation type="journal article" date="2019" name="Nat. Commun.">
        <title>The genome of broomcorn millet.</title>
        <authorList>
            <person name="Zou C."/>
            <person name="Miki D."/>
            <person name="Li D."/>
            <person name="Tang Q."/>
            <person name="Xiao L."/>
            <person name="Rajput S."/>
            <person name="Deng P."/>
            <person name="Jia W."/>
            <person name="Huang R."/>
            <person name="Zhang M."/>
            <person name="Sun Y."/>
            <person name="Hu J."/>
            <person name="Fu X."/>
            <person name="Schnable P.S."/>
            <person name="Li F."/>
            <person name="Zhang H."/>
            <person name="Feng B."/>
            <person name="Zhu X."/>
            <person name="Liu R."/>
            <person name="Schnable J.C."/>
            <person name="Zhu J.-K."/>
            <person name="Zhang H."/>
        </authorList>
    </citation>
    <scope>NUCLEOTIDE SEQUENCE [LARGE SCALE GENOMIC DNA]</scope>
</reference>